<dbReference type="InterPro" id="IPR018114">
    <property type="entry name" value="TRYPSIN_HIS"/>
</dbReference>
<evidence type="ECO:0000256" key="4">
    <source>
        <dbReference type="ARBA" id="ARBA00023157"/>
    </source>
</evidence>
<keyword evidence="6" id="KW-0732">Signal</keyword>
<organism evidence="8">
    <name type="scientific">Lepeophtheirus salmonis</name>
    <name type="common">Salmon louse</name>
    <name type="synonym">Caligus salmonis</name>
    <dbReference type="NCBI Taxonomy" id="72036"/>
    <lineage>
        <taxon>Eukaryota</taxon>
        <taxon>Metazoa</taxon>
        <taxon>Ecdysozoa</taxon>
        <taxon>Arthropoda</taxon>
        <taxon>Crustacea</taxon>
        <taxon>Multicrustacea</taxon>
        <taxon>Hexanauplia</taxon>
        <taxon>Copepoda</taxon>
        <taxon>Siphonostomatoida</taxon>
        <taxon>Caligidae</taxon>
        <taxon>Lepeophtheirus</taxon>
    </lineage>
</organism>
<dbReference type="SMART" id="SM00020">
    <property type="entry name" value="Tryp_SPc"/>
    <property type="match status" value="1"/>
</dbReference>
<dbReference type="SUPFAM" id="SSF50494">
    <property type="entry name" value="Trypsin-like serine proteases"/>
    <property type="match status" value="1"/>
</dbReference>
<protein>
    <recommendedName>
        <fullName evidence="7">Peptidase S1 domain-containing protein</fullName>
    </recommendedName>
</protein>
<dbReference type="PANTHER" id="PTHR24264">
    <property type="entry name" value="TRYPSIN-RELATED"/>
    <property type="match status" value="1"/>
</dbReference>
<feature type="signal peptide" evidence="6">
    <location>
        <begin position="1"/>
        <end position="25"/>
    </location>
</feature>
<evidence type="ECO:0000256" key="1">
    <source>
        <dbReference type="ARBA" id="ARBA00022670"/>
    </source>
</evidence>
<dbReference type="CDD" id="cd00190">
    <property type="entry name" value="Tryp_SPc"/>
    <property type="match status" value="1"/>
</dbReference>
<keyword evidence="4" id="KW-1015">Disulfide bond</keyword>
<dbReference type="OrthoDB" id="10002959at2759"/>
<proteinExistence type="predicted"/>
<feature type="chain" id="PRO_5005488067" description="Peptidase S1 domain-containing protein" evidence="6">
    <location>
        <begin position="26"/>
        <end position="468"/>
    </location>
</feature>
<dbReference type="InterPro" id="IPR001254">
    <property type="entry name" value="Trypsin_dom"/>
</dbReference>
<dbReference type="Pfam" id="PF00089">
    <property type="entry name" value="Trypsin"/>
    <property type="match status" value="1"/>
</dbReference>
<dbReference type="GO" id="GO:0004252">
    <property type="term" value="F:serine-type endopeptidase activity"/>
    <property type="evidence" value="ECO:0007669"/>
    <property type="project" value="InterPro"/>
</dbReference>
<dbReference type="PROSITE" id="PS50240">
    <property type="entry name" value="TRYPSIN_DOM"/>
    <property type="match status" value="1"/>
</dbReference>
<name>A0A0K2TSE1_LEPSM</name>
<dbReference type="InterPro" id="IPR050127">
    <property type="entry name" value="Serine_Proteases_S1"/>
</dbReference>
<dbReference type="InterPro" id="IPR033116">
    <property type="entry name" value="TRYPSIN_SER"/>
</dbReference>
<dbReference type="Gene3D" id="2.40.10.10">
    <property type="entry name" value="Trypsin-like serine proteases"/>
    <property type="match status" value="1"/>
</dbReference>
<feature type="domain" description="Peptidase S1" evidence="7">
    <location>
        <begin position="227"/>
        <end position="468"/>
    </location>
</feature>
<dbReference type="PROSITE" id="PS00135">
    <property type="entry name" value="TRYPSIN_SER"/>
    <property type="match status" value="1"/>
</dbReference>
<keyword evidence="3 5" id="KW-0720">Serine protease</keyword>
<evidence type="ECO:0000256" key="5">
    <source>
        <dbReference type="RuleBase" id="RU363034"/>
    </source>
</evidence>
<reference evidence="8" key="1">
    <citation type="submission" date="2014-05" db="EMBL/GenBank/DDBJ databases">
        <authorList>
            <person name="Chronopoulou M."/>
        </authorList>
    </citation>
    <scope>NUCLEOTIDE SEQUENCE</scope>
    <source>
        <tissue evidence="8">Whole organism</tissue>
    </source>
</reference>
<dbReference type="GO" id="GO:0006508">
    <property type="term" value="P:proteolysis"/>
    <property type="evidence" value="ECO:0007669"/>
    <property type="project" value="UniProtKB-KW"/>
</dbReference>
<dbReference type="FunFam" id="2.40.10.10:FF:000006">
    <property type="entry name" value="Serine proteinase stubble"/>
    <property type="match status" value="1"/>
</dbReference>
<evidence type="ECO:0000256" key="3">
    <source>
        <dbReference type="ARBA" id="ARBA00022825"/>
    </source>
</evidence>
<dbReference type="PRINTS" id="PR00722">
    <property type="entry name" value="CHYMOTRYPSIN"/>
</dbReference>
<dbReference type="PANTHER" id="PTHR24264:SF83">
    <property type="entry name" value="COMPLEMENT FACTOR I"/>
    <property type="match status" value="1"/>
</dbReference>
<dbReference type="GO" id="GO:0005615">
    <property type="term" value="C:extracellular space"/>
    <property type="evidence" value="ECO:0007669"/>
    <property type="project" value="TreeGrafter"/>
</dbReference>
<gene>
    <name evidence="8" type="primary">Dpse\GA20865</name>
</gene>
<dbReference type="EMBL" id="HACA01011369">
    <property type="protein sequence ID" value="CDW28730.1"/>
    <property type="molecule type" value="Transcribed_RNA"/>
</dbReference>
<accession>A0A0K2TSE1</accession>
<evidence type="ECO:0000256" key="2">
    <source>
        <dbReference type="ARBA" id="ARBA00022801"/>
    </source>
</evidence>
<evidence type="ECO:0000259" key="7">
    <source>
        <dbReference type="PROSITE" id="PS50240"/>
    </source>
</evidence>
<evidence type="ECO:0000256" key="6">
    <source>
        <dbReference type="SAM" id="SignalP"/>
    </source>
</evidence>
<dbReference type="InterPro" id="IPR009003">
    <property type="entry name" value="Peptidase_S1_PA"/>
</dbReference>
<dbReference type="AlphaFoldDB" id="A0A0K2TSE1"/>
<dbReference type="PROSITE" id="PS00134">
    <property type="entry name" value="TRYPSIN_HIS"/>
    <property type="match status" value="1"/>
</dbReference>
<keyword evidence="1 5" id="KW-0645">Protease</keyword>
<keyword evidence="2 5" id="KW-0378">Hydrolase</keyword>
<dbReference type="InterPro" id="IPR043504">
    <property type="entry name" value="Peptidase_S1_PA_chymotrypsin"/>
</dbReference>
<sequence length="468" mass="51390">MLKVKRYVTFLFLSICLLGFNESQAQIRLDYSGFTNLRQNIFKGFFNFINVAYSGETSTATTTTTTTTTTATTTTTTTTTTTITTTTTVTPLHFAQSKVLETGDSTDSELYGNSTLLVAEKKGILEDVTNGITSIVSEVGNSLIGGFDKQPAGLTLIPNHCWYRGKQYDCGLSLSCVIGGKKSMDLCNGGMIWTCCVDRDQIDKIDPNLGAISDAKCGVVYDRESRIVGGKDTTFGSHPWQAAIVKQSFLSKRISCGGALIGERWVMTAAHCVHSTSISAMHVRLGEWNVRSQSEKFPHEDYAIERKEEHPEYKSATFQNDIALLRLTQDVVYKEHIIPVCLPSIQDDFEGNKAVVIGWGRTAHGQITTPSVLQEVTVKVLSPKTCQEWFKSNKRKEIIYKNEFICAGYESGGKDSCQGDSGGPLVTMKDDKSTLIGLVSWGISCAKPKLPGVYTNIANYVSWINSKI</sequence>
<evidence type="ECO:0000313" key="8">
    <source>
        <dbReference type="EMBL" id="CDW28730.1"/>
    </source>
</evidence>
<dbReference type="InterPro" id="IPR001314">
    <property type="entry name" value="Peptidase_S1A"/>
</dbReference>